<keyword evidence="2" id="KW-1185">Reference proteome</keyword>
<sequence>MDMLVTGCCYCKFNTAHALHLGQGSATESGVLGSQKMLLLRLGTERAEHCSGLKTCTAMTVDTDKHCVGSEQHQANTGLVLLTAFPCHNCTSCRKTVACSTAHTSDQVHEAEDATTWTATQRTQTDCVMLGMMAAWKATFLEGTPDRANSINHEASRARHVREKKEQ</sequence>
<organism evidence="1 2">
    <name type="scientific">Symbiodinium natans</name>
    <dbReference type="NCBI Taxonomy" id="878477"/>
    <lineage>
        <taxon>Eukaryota</taxon>
        <taxon>Sar</taxon>
        <taxon>Alveolata</taxon>
        <taxon>Dinophyceae</taxon>
        <taxon>Suessiales</taxon>
        <taxon>Symbiodiniaceae</taxon>
        <taxon>Symbiodinium</taxon>
    </lineage>
</organism>
<comment type="caution">
    <text evidence="1">The sequence shown here is derived from an EMBL/GenBank/DDBJ whole genome shotgun (WGS) entry which is preliminary data.</text>
</comment>
<accession>A0A812KWC6</accession>
<dbReference type="Proteomes" id="UP000604046">
    <property type="component" value="Unassembled WGS sequence"/>
</dbReference>
<dbReference type="AlphaFoldDB" id="A0A812KWC6"/>
<gene>
    <name evidence="1" type="ORF">SNAT2548_LOCUS9925</name>
</gene>
<evidence type="ECO:0000313" key="1">
    <source>
        <dbReference type="EMBL" id="CAE7234638.1"/>
    </source>
</evidence>
<name>A0A812KWC6_9DINO</name>
<evidence type="ECO:0000313" key="2">
    <source>
        <dbReference type="Proteomes" id="UP000604046"/>
    </source>
</evidence>
<proteinExistence type="predicted"/>
<protein>
    <submittedName>
        <fullName evidence="1">Uncharacterized protein</fullName>
    </submittedName>
</protein>
<reference evidence="1" key="1">
    <citation type="submission" date="2021-02" db="EMBL/GenBank/DDBJ databases">
        <authorList>
            <person name="Dougan E. K."/>
            <person name="Rhodes N."/>
            <person name="Thang M."/>
            <person name="Chan C."/>
        </authorList>
    </citation>
    <scope>NUCLEOTIDE SEQUENCE</scope>
</reference>
<dbReference type="EMBL" id="CAJNDS010000793">
    <property type="protein sequence ID" value="CAE7234638.1"/>
    <property type="molecule type" value="Genomic_DNA"/>
</dbReference>